<dbReference type="EMBL" id="JYDW01002527">
    <property type="protein sequence ID" value="KRZ46681.1"/>
    <property type="molecule type" value="Genomic_DNA"/>
</dbReference>
<keyword evidence="2" id="KW-1185">Reference proteome</keyword>
<reference evidence="1 2" key="1">
    <citation type="submission" date="2015-05" db="EMBL/GenBank/DDBJ databases">
        <title>Evolution of Trichinella species and genotypes.</title>
        <authorList>
            <person name="Korhonen P.K."/>
            <person name="Edoardo P."/>
            <person name="Giuseppe L.R."/>
            <person name="Gasser R.B."/>
        </authorList>
    </citation>
    <scope>NUCLEOTIDE SEQUENCE [LARGE SCALE GENOMIC DNA]</scope>
    <source>
        <strain evidence="1">ISS10</strain>
    </source>
</reference>
<gene>
    <name evidence="1" type="ORF">T02_7421</name>
</gene>
<sequence length="42" mass="5088">MTVYMSSDTLFWNLSECVTLMTSQYHPLCRREDKRITTHTQY</sequence>
<proteinExistence type="predicted"/>
<organism evidence="1 2">
    <name type="scientific">Trichinella nativa</name>
    <dbReference type="NCBI Taxonomy" id="6335"/>
    <lineage>
        <taxon>Eukaryota</taxon>
        <taxon>Metazoa</taxon>
        <taxon>Ecdysozoa</taxon>
        <taxon>Nematoda</taxon>
        <taxon>Enoplea</taxon>
        <taxon>Dorylaimia</taxon>
        <taxon>Trichinellida</taxon>
        <taxon>Trichinellidae</taxon>
        <taxon>Trichinella</taxon>
    </lineage>
</organism>
<evidence type="ECO:0000313" key="2">
    <source>
        <dbReference type="Proteomes" id="UP000054721"/>
    </source>
</evidence>
<name>A0A0V1KHA5_9BILA</name>
<comment type="caution">
    <text evidence="1">The sequence shown here is derived from an EMBL/GenBank/DDBJ whole genome shotgun (WGS) entry which is preliminary data.</text>
</comment>
<dbReference type="Proteomes" id="UP000054721">
    <property type="component" value="Unassembled WGS sequence"/>
</dbReference>
<accession>A0A0V1KHA5</accession>
<protein>
    <submittedName>
        <fullName evidence="1">Uncharacterized protein</fullName>
    </submittedName>
</protein>
<dbReference type="AlphaFoldDB" id="A0A0V1KHA5"/>
<evidence type="ECO:0000313" key="1">
    <source>
        <dbReference type="EMBL" id="KRZ46681.1"/>
    </source>
</evidence>